<dbReference type="RefSeq" id="WP_310343505.1">
    <property type="nucleotide sequence ID" value="NZ_JAVDXO010000005.1"/>
</dbReference>
<keyword evidence="3" id="KW-1185">Reference proteome</keyword>
<evidence type="ECO:0000313" key="3">
    <source>
        <dbReference type="Proteomes" id="UP001268089"/>
    </source>
</evidence>
<feature type="domain" description="DUF4178" evidence="1">
    <location>
        <begin position="67"/>
        <end position="207"/>
    </location>
</feature>
<evidence type="ECO:0000313" key="2">
    <source>
        <dbReference type="EMBL" id="MDR7307332.1"/>
    </source>
</evidence>
<gene>
    <name evidence="2" type="ORF">J2X15_002619</name>
</gene>
<comment type="caution">
    <text evidence="2">The sequence shown here is derived from an EMBL/GenBank/DDBJ whole genome shotgun (WGS) entry which is preliminary data.</text>
</comment>
<organism evidence="2 3">
    <name type="scientific">Rhodoferax saidenbachensis</name>
    <dbReference type="NCBI Taxonomy" id="1484693"/>
    <lineage>
        <taxon>Bacteria</taxon>
        <taxon>Pseudomonadati</taxon>
        <taxon>Pseudomonadota</taxon>
        <taxon>Betaproteobacteria</taxon>
        <taxon>Burkholderiales</taxon>
        <taxon>Comamonadaceae</taxon>
        <taxon>Rhodoferax</taxon>
    </lineage>
</organism>
<dbReference type="Proteomes" id="UP001268089">
    <property type="component" value="Unassembled WGS sequence"/>
</dbReference>
<proteinExistence type="predicted"/>
<accession>A0ABU1ZP59</accession>
<name>A0ABU1ZP59_9BURK</name>
<keyword evidence="2" id="KW-0687">Ribonucleoprotein</keyword>
<reference evidence="2 3" key="1">
    <citation type="submission" date="2023-07" db="EMBL/GenBank/DDBJ databases">
        <title>Sorghum-associated microbial communities from plants grown in Nebraska, USA.</title>
        <authorList>
            <person name="Schachtman D."/>
        </authorList>
    </citation>
    <scope>NUCLEOTIDE SEQUENCE [LARGE SCALE GENOMIC DNA]</scope>
    <source>
        <strain evidence="2 3">BE308</strain>
    </source>
</reference>
<evidence type="ECO:0000259" key="1">
    <source>
        <dbReference type="Pfam" id="PF13785"/>
    </source>
</evidence>
<dbReference type="InterPro" id="IPR025235">
    <property type="entry name" value="DUF4178"/>
</dbReference>
<dbReference type="Pfam" id="PF13785">
    <property type="entry name" value="DUF4178"/>
    <property type="match status" value="2"/>
</dbReference>
<feature type="domain" description="DUF4178" evidence="1">
    <location>
        <begin position="285"/>
        <end position="423"/>
    </location>
</feature>
<dbReference type="EMBL" id="JAVDXO010000005">
    <property type="protein sequence ID" value="MDR7307332.1"/>
    <property type="molecule type" value="Genomic_DNA"/>
</dbReference>
<keyword evidence="2" id="KW-0689">Ribosomal protein</keyword>
<sequence length="509" mass="55262">MALETSNTQRAYRAPCPGCGAPVSFLSAQSTHAVCAFCQSTVVRNGDVLQRIGKMAELFDDHSPLQLQASGTWNGQSFTLLGRLQYKYGEGTWTEWHAVLGDGSSAYLSEDNGAYVFTTAQAVQREMPPAERFRVGATTAINGKSFTVASNQSVALIAAQGELPRLPELGTSFAMVELRSQAVDAKGVGEVLSVDYSSQPPSVSMGKSVLLEDLKLTGLKDESAKDEKGRQFACPNCGATLTVKLAGSQSMSCGSCNSIIDLSQGIGGELKHAIQDEPVQPLIPLGTTGMLQGAQWQVVGFQHRMGTDPSDPDEHFGWEEYLLYNAKRGFIFLVDSTEGWSVVRPATGAPVVSDNRQSATYLGTRYQLKESYTARTNYVVGEFYWQVRRDQVTENRDYSSGKNLLSLEQTPNELTWSVGNTIDSATVAMAFKLKDKQDLLRRTDVGPLVSTNNPLMRQEFWVFIVVVLIFLAMTRCSPDCDPNVENCSSSSYRTSGGSFGGFSSGGGHK</sequence>
<protein>
    <submittedName>
        <fullName evidence="2">Ribosomal protein S27E</fullName>
    </submittedName>
</protein>
<dbReference type="GO" id="GO:0005840">
    <property type="term" value="C:ribosome"/>
    <property type="evidence" value="ECO:0007669"/>
    <property type="project" value="UniProtKB-KW"/>
</dbReference>